<dbReference type="InterPro" id="IPR017850">
    <property type="entry name" value="Alkaline_phosphatase_core_sf"/>
</dbReference>
<dbReference type="Proteomes" id="UP000013827">
    <property type="component" value="Unassembled WGS sequence"/>
</dbReference>
<dbReference type="AlphaFoldDB" id="A0A0D3KEJ8"/>
<evidence type="ECO:0000313" key="5">
    <source>
        <dbReference type="Proteomes" id="UP000013827"/>
    </source>
</evidence>
<accession>A0A0D3KEJ8</accession>
<dbReference type="GO" id="GO:0005737">
    <property type="term" value="C:cytoplasm"/>
    <property type="evidence" value="ECO:0007669"/>
    <property type="project" value="TreeGrafter"/>
</dbReference>
<dbReference type="PANTHER" id="PTHR45953:SF1">
    <property type="entry name" value="IDURONATE 2-SULFATASE"/>
    <property type="match status" value="1"/>
</dbReference>
<feature type="domain" description="Sulfatase N-terminal" evidence="3">
    <location>
        <begin position="11"/>
        <end position="353"/>
    </location>
</feature>
<proteinExistence type="predicted"/>
<dbReference type="eggNOG" id="KOG3867">
    <property type="taxonomic scope" value="Eukaryota"/>
</dbReference>
<reference evidence="5" key="1">
    <citation type="journal article" date="2013" name="Nature">
        <title>Pan genome of the phytoplankton Emiliania underpins its global distribution.</title>
        <authorList>
            <person name="Read B.A."/>
            <person name="Kegel J."/>
            <person name="Klute M.J."/>
            <person name="Kuo A."/>
            <person name="Lefebvre S.C."/>
            <person name="Maumus F."/>
            <person name="Mayer C."/>
            <person name="Miller J."/>
            <person name="Monier A."/>
            <person name="Salamov A."/>
            <person name="Young J."/>
            <person name="Aguilar M."/>
            <person name="Claverie J.M."/>
            <person name="Frickenhaus S."/>
            <person name="Gonzalez K."/>
            <person name="Herman E.K."/>
            <person name="Lin Y.C."/>
            <person name="Napier J."/>
            <person name="Ogata H."/>
            <person name="Sarno A.F."/>
            <person name="Shmutz J."/>
            <person name="Schroeder D."/>
            <person name="de Vargas C."/>
            <person name="Verret F."/>
            <person name="von Dassow P."/>
            <person name="Valentin K."/>
            <person name="Van de Peer Y."/>
            <person name="Wheeler G."/>
            <person name="Dacks J.B."/>
            <person name="Delwiche C.F."/>
            <person name="Dyhrman S.T."/>
            <person name="Glockner G."/>
            <person name="John U."/>
            <person name="Richards T."/>
            <person name="Worden A.Z."/>
            <person name="Zhang X."/>
            <person name="Grigoriev I.V."/>
            <person name="Allen A.E."/>
            <person name="Bidle K."/>
            <person name="Borodovsky M."/>
            <person name="Bowler C."/>
            <person name="Brownlee C."/>
            <person name="Cock J.M."/>
            <person name="Elias M."/>
            <person name="Gladyshev V.N."/>
            <person name="Groth M."/>
            <person name="Guda C."/>
            <person name="Hadaegh A."/>
            <person name="Iglesias-Rodriguez M.D."/>
            <person name="Jenkins J."/>
            <person name="Jones B.M."/>
            <person name="Lawson T."/>
            <person name="Leese F."/>
            <person name="Lindquist E."/>
            <person name="Lobanov A."/>
            <person name="Lomsadze A."/>
            <person name="Malik S.B."/>
            <person name="Marsh M.E."/>
            <person name="Mackinder L."/>
            <person name="Mock T."/>
            <person name="Mueller-Roeber B."/>
            <person name="Pagarete A."/>
            <person name="Parker M."/>
            <person name="Probert I."/>
            <person name="Quesneville H."/>
            <person name="Raines C."/>
            <person name="Rensing S.A."/>
            <person name="Riano-Pachon D.M."/>
            <person name="Richier S."/>
            <person name="Rokitta S."/>
            <person name="Shiraiwa Y."/>
            <person name="Soanes D.M."/>
            <person name="van der Giezen M."/>
            <person name="Wahlund T.M."/>
            <person name="Williams B."/>
            <person name="Wilson W."/>
            <person name="Wolfe G."/>
            <person name="Wurch L.L."/>
        </authorList>
    </citation>
    <scope>NUCLEOTIDE SEQUENCE</scope>
</reference>
<keyword evidence="1" id="KW-0479">Metal-binding</keyword>
<dbReference type="HOGENOM" id="CLU_006332_9_2_1"/>
<sequence>MTNSSTGLRRPSVLLVIVDDLRPDLGAYGREWARTPHIDALSRRSVTFTNAHAAVANCNPSRAALLTGRTPHQTGVVDLFTHVRDHIPDVVTLPQRFRRAGYLAVSHGKVFHQELDDVASWSTQDEFADNMTCRGVRGPCAAGVGWQYNGYRLRHSPTAEWRAPLFERGAGTGRHTDEQIAARAVDAISALTSPLQRRPWLLAVGFIRPHLPFIAPEPFWVAAERSPPPLPARTVPPANASLLTGRSLQEGLTEIYGNYGQRLAERRRPRLSAGGGLGRKLAVGYSAAVSFVDSQVGRVVAALDASPAAGDEIAGDCDALVALLGDHGWKLGELGGEWTLVQWVHEPLRCTRHRCSWPAGDYVAAWRSLRRAAPHDRCARHADLFRGAPATAHAIGAEPDAANLIRHYPAAARQPRGERVQALVPFAKLGRT</sequence>
<reference evidence="4" key="2">
    <citation type="submission" date="2024-10" db="UniProtKB">
        <authorList>
            <consortium name="EnsemblProtists"/>
        </authorList>
    </citation>
    <scope>IDENTIFICATION</scope>
</reference>
<dbReference type="GeneID" id="17279454"/>
<name>A0A0D3KEJ8_EMIH1</name>
<protein>
    <recommendedName>
        <fullName evidence="3">Sulfatase N-terminal domain-containing protein</fullName>
    </recommendedName>
</protein>
<dbReference type="InterPro" id="IPR000917">
    <property type="entry name" value="Sulfatase_N"/>
</dbReference>
<dbReference type="PANTHER" id="PTHR45953">
    <property type="entry name" value="IDURONATE 2-SULFATASE"/>
    <property type="match status" value="1"/>
</dbReference>
<dbReference type="PaxDb" id="2903-EOD34183"/>
<evidence type="ECO:0000256" key="1">
    <source>
        <dbReference type="ARBA" id="ARBA00022723"/>
    </source>
</evidence>
<keyword evidence="2" id="KW-0378">Hydrolase</keyword>
<evidence type="ECO:0000259" key="3">
    <source>
        <dbReference type="Pfam" id="PF00884"/>
    </source>
</evidence>
<dbReference type="RefSeq" id="XP_005786612.1">
    <property type="nucleotide sequence ID" value="XM_005786555.1"/>
</dbReference>
<dbReference type="SUPFAM" id="SSF53649">
    <property type="entry name" value="Alkaline phosphatase-like"/>
    <property type="match status" value="1"/>
</dbReference>
<evidence type="ECO:0000313" key="4">
    <source>
        <dbReference type="EnsemblProtists" id="EOD34183"/>
    </source>
</evidence>
<dbReference type="GO" id="GO:0008484">
    <property type="term" value="F:sulfuric ester hydrolase activity"/>
    <property type="evidence" value="ECO:0007669"/>
    <property type="project" value="TreeGrafter"/>
</dbReference>
<dbReference type="Pfam" id="PF00884">
    <property type="entry name" value="Sulfatase"/>
    <property type="match status" value="1"/>
</dbReference>
<keyword evidence="5" id="KW-1185">Reference proteome</keyword>
<dbReference type="STRING" id="2903.R1DFB1"/>
<dbReference type="GO" id="GO:0046872">
    <property type="term" value="F:metal ion binding"/>
    <property type="evidence" value="ECO:0007669"/>
    <property type="project" value="UniProtKB-KW"/>
</dbReference>
<evidence type="ECO:0000256" key="2">
    <source>
        <dbReference type="ARBA" id="ARBA00022801"/>
    </source>
</evidence>
<dbReference type="KEGG" id="ehx:EMIHUDRAFT_449285"/>
<dbReference type="Gene3D" id="3.40.720.10">
    <property type="entry name" value="Alkaline Phosphatase, subunit A"/>
    <property type="match status" value="1"/>
</dbReference>
<dbReference type="EnsemblProtists" id="EOD34183">
    <property type="protein sequence ID" value="EOD34183"/>
    <property type="gene ID" value="EMIHUDRAFT_449285"/>
</dbReference>
<organism evidence="4 5">
    <name type="scientific">Emiliania huxleyi (strain CCMP1516)</name>
    <dbReference type="NCBI Taxonomy" id="280463"/>
    <lineage>
        <taxon>Eukaryota</taxon>
        <taxon>Haptista</taxon>
        <taxon>Haptophyta</taxon>
        <taxon>Prymnesiophyceae</taxon>
        <taxon>Isochrysidales</taxon>
        <taxon>Noelaerhabdaceae</taxon>
        <taxon>Emiliania</taxon>
    </lineage>
</organism>